<evidence type="ECO:0000256" key="1">
    <source>
        <dbReference type="SAM" id="MobiDB-lite"/>
    </source>
</evidence>
<sequence>MTNDKGSPSTKRKKATLDWFVQKSRKGESSSSRLPTTTPTQPPCPPTSQAEQEFTSPSNATPQSQETATESIPTTYGSTGTTCASKERLNQLDVNSLPHDPAKRKRIVEYHPMDHEVVRKECIQRGPCQPKKHKFPKTEFEEGKMRRFNPSWFKKYAWLEYSVSKDAAYCFYCYLFKNETTKVAGGDAFVINGFQVEKAM</sequence>
<dbReference type="InterPro" id="IPR006580">
    <property type="entry name" value="Znf_TTF"/>
</dbReference>
<dbReference type="SMART" id="SM00597">
    <property type="entry name" value="ZnF_TTF"/>
    <property type="match status" value="1"/>
</dbReference>
<name>A0ABM3RKN7_SPIOL</name>
<feature type="region of interest" description="Disordered" evidence="1">
    <location>
        <begin position="1"/>
        <end position="81"/>
    </location>
</feature>
<evidence type="ECO:0000313" key="3">
    <source>
        <dbReference type="Proteomes" id="UP000813463"/>
    </source>
</evidence>
<organism evidence="3 4">
    <name type="scientific">Spinacia oleracea</name>
    <name type="common">Spinach</name>
    <dbReference type="NCBI Taxonomy" id="3562"/>
    <lineage>
        <taxon>Eukaryota</taxon>
        <taxon>Viridiplantae</taxon>
        <taxon>Streptophyta</taxon>
        <taxon>Embryophyta</taxon>
        <taxon>Tracheophyta</taxon>
        <taxon>Spermatophyta</taxon>
        <taxon>Magnoliopsida</taxon>
        <taxon>eudicotyledons</taxon>
        <taxon>Gunneridae</taxon>
        <taxon>Pentapetalae</taxon>
        <taxon>Caryophyllales</taxon>
        <taxon>Chenopodiaceae</taxon>
        <taxon>Chenopodioideae</taxon>
        <taxon>Anserineae</taxon>
        <taxon>Spinacia</taxon>
    </lineage>
</organism>
<feature type="compositionally biased region" description="Low complexity" evidence="1">
    <location>
        <begin position="29"/>
        <end position="39"/>
    </location>
</feature>
<evidence type="ECO:0000313" key="4">
    <source>
        <dbReference type="RefSeq" id="XP_056696166.1"/>
    </source>
</evidence>
<dbReference type="GeneID" id="130470298"/>
<evidence type="ECO:0000259" key="2">
    <source>
        <dbReference type="SMART" id="SM00597"/>
    </source>
</evidence>
<proteinExistence type="predicted"/>
<keyword evidence="3" id="KW-1185">Reference proteome</keyword>
<protein>
    <recommendedName>
        <fullName evidence="2">TTF-type domain-containing protein</fullName>
    </recommendedName>
</protein>
<reference evidence="4" key="2">
    <citation type="submission" date="2025-08" db="UniProtKB">
        <authorList>
            <consortium name="RefSeq"/>
        </authorList>
    </citation>
    <scope>IDENTIFICATION</scope>
    <source>
        <tissue evidence="4">Leaf</tissue>
    </source>
</reference>
<gene>
    <name evidence="4" type="primary">LOC130470298</name>
</gene>
<feature type="domain" description="TTF-type" evidence="2">
    <location>
        <begin position="144"/>
        <end position="200"/>
    </location>
</feature>
<dbReference type="Proteomes" id="UP000813463">
    <property type="component" value="Chromosome 3"/>
</dbReference>
<reference evidence="3" key="1">
    <citation type="journal article" date="2021" name="Nat. Commun.">
        <title>Genomic analyses provide insights into spinach domestication and the genetic basis of agronomic traits.</title>
        <authorList>
            <person name="Cai X."/>
            <person name="Sun X."/>
            <person name="Xu C."/>
            <person name="Sun H."/>
            <person name="Wang X."/>
            <person name="Ge C."/>
            <person name="Zhang Z."/>
            <person name="Wang Q."/>
            <person name="Fei Z."/>
            <person name="Jiao C."/>
            <person name="Wang Q."/>
        </authorList>
    </citation>
    <scope>NUCLEOTIDE SEQUENCE [LARGE SCALE GENOMIC DNA]</scope>
    <source>
        <strain evidence="3">cv. Varoflay</strain>
    </source>
</reference>
<feature type="compositionally biased region" description="Polar residues" evidence="1">
    <location>
        <begin position="49"/>
        <end position="81"/>
    </location>
</feature>
<accession>A0ABM3RKN7</accession>
<dbReference type="RefSeq" id="XP_056696166.1">
    <property type="nucleotide sequence ID" value="XM_056840188.1"/>
</dbReference>